<feature type="transmembrane region" description="Helical" evidence="1">
    <location>
        <begin position="12"/>
        <end position="33"/>
    </location>
</feature>
<keyword evidence="1" id="KW-0472">Membrane</keyword>
<sequence length="76" mass="8588">MFSFKSYKPNVLTAFGVIFLISAAIIPIQNLIIWGPDFVHHFFTSPEITSEKISLGVVILGITLILLGYKRQMYVE</sequence>
<dbReference type="STRING" id="1582439.NPIRD3C_1171"/>
<dbReference type="HOGENOM" id="CLU_182719_0_0_2"/>
<dbReference type="Proteomes" id="UP000032027">
    <property type="component" value="Chromosome"/>
</dbReference>
<evidence type="ECO:0000313" key="3">
    <source>
        <dbReference type="Proteomes" id="UP000032027"/>
    </source>
</evidence>
<gene>
    <name evidence="2" type="ORF">NPIRD3C_1171</name>
</gene>
<keyword evidence="1" id="KW-1133">Transmembrane helix</keyword>
<proteinExistence type="predicted"/>
<organism evidence="2 3">
    <name type="scientific">Nitrosopumilus piranensis</name>
    <dbReference type="NCBI Taxonomy" id="1582439"/>
    <lineage>
        <taxon>Archaea</taxon>
        <taxon>Nitrososphaerota</taxon>
        <taxon>Nitrososphaeria</taxon>
        <taxon>Nitrosopumilales</taxon>
        <taxon>Nitrosopumilaceae</taxon>
        <taxon>Nitrosopumilus</taxon>
    </lineage>
</organism>
<dbReference type="PATRIC" id="fig|1582439.9.peg.1206"/>
<dbReference type="KEGG" id="nid:NPIRD3C_1171"/>
<feature type="transmembrane region" description="Helical" evidence="1">
    <location>
        <begin position="53"/>
        <end position="69"/>
    </location>
</feature>
<dbReference type="GeneID" id="41600313"/>
<dbReference type="AlphaFoldDB" id="A0A0C5BRK7"/>
<reference evidence="2 3" key="3">
    <citation type="journal article" date="2019" name="Int. J. Syst. Evol. Microbiol.">
        <title>Nitrosopumilus adriaticus sp. nov. and Nitrosopumilus piranensis sp. nov., two ammonia-oxidizing archaea from the Adriatic Sea and members of the class Nitrososphaeria.</title>
        <authorList>
            <person name="Bayer B."/>
            <person name="Vojvoda J."/>
            <person name="Reinthaler T."/>
            <person name="Reyes C."/>
            <person name="Pinto M."/>
            <person name="Herndl G.J."/>
        </authorList>
    </citation>
    <scope>NUCLEOTIDE SEQUENCE [LARGE SCALE GENOMIC DNA]</scope>
    <source>
        <strain evidence="2 3">D3C</strain>
    </source>
</reference>
<accession>A0A0C5BRK7</accession>
<evidence type="ECO:0000256" key="1">
    <source>
        <dbReference type="SAM" id="Phobius"/>
    </source>
</evidence>
<name>A0A0C5BRK7_9ARCH</name>
<keyword evidence="1" id="KW-0812">Transmembrane</keyword>
<dbReference type="OrthoDB" id="8673at2157"/>
<reference evidence="3" key="1">
    <citation type="submission" date="2015-02" db="EMBL/GenBank/DDBJ databases">
        <title>Characterization of two novel Thaumarchaeota isolated from the Northern Adriatic Sea.</title>
        <authorList>
            <person name="Bayer B."/>
            <person name="Vojvoda J."/>
            <person name="Offre P."/>
            <person name="Srivastava A."/>
            <person name="Elisabeth N."/>
            <person name="Garcia J.A.L."/>
            <person name="Schleper C."/>
            <person name="Herndl G.J."/>
        </authorList>
    </citation>
    <scope>NUCLEOTIDE SEQUENCE [LARGE SCALE GENOMIC DNA]</scope>
    <source>
        <strain evidence="3">D3C</strain>
    </source>
</reference>
<keyword evidence="3" id="KW-1185">Reference proteome</keyword>
<protein>
    <submittedName>
        <fullName evidence="2">Uncharacterized protein</fullName>
    </submittedName>
</protein>
<reference evidence="2 3" key="2">
    <citation type="journal article" date="2016" name="ISME J.">
        <title>Physiological and genomic characterization of two novel marine thaumarchaeal strains indicates niche differentiation.</title>
        <authorList>
            <person name="Bayer B."/>
            <person name="Vojvoda J."/>
            <person name="Offre P."/>
            <person name="Alves R.J."/>
            <person name="Elisabeth N.H."/>
            <person name="Garcia J.A."/>
            <person name="Volland J.M."/>
            <person name="Srivastava A."/>
            <person name="Schleper C."/>
            <person name="Herndl G.J."/>
        </authorList>
    </citation>
    <scope>NUCLEOTIDE SEQUENCE [LARGE SCALE GENOMIC DNA]</scope>
    <source>
        <strain evidence="2 3">D3C</strain>
    </source>
</reference>
<dbReference type="EMBL" id="CP010868">
    <property type="protein sequence ID" value="AJM92383.1"/>
    <property type="molecule type" value="Genomic_DNA"/>
</dbReference>
<evidence type="ECO:0000313" key="2">
    <source>
        <dbReference type="EMBL" id="AJM92383.1"/>
    </source>
</evidence>
<dbReference type="RefSeq" id="WP_148703234.1">
    <property type="nucleotide sequence ID" value="NZ_CP010868.1"/>
</dbReference>